<proteinExistence type="predicted"/>
<dbReference type="EMBL" id="CAKKNE010000002">
    <property type="protein sequence ID" value="CAH0368595.1"/>
    <property type="molecule type" value="Genomic_DNA"/>
</dbReference>
<evidence type="ECO:0000313" key="2">
    <source>
        <dbReference type="EMBL" id="CAH0368595.1"/>
    </source>
</evidence>
<organism evidence="2 3">
    <name type="scientific">Pelagomonas calceolata</name>
    <dbReference type="NCBI Taxonomy" id="35677"/>
    <lineage>
        <taxon>Eukaryota</taxon>
        <taxon>Sar</taxon>
        <taxon>Stramenopiles</taxon>
        <taxon>Ochrophyta</taxon>
        <taxon>Pelagophyceae</taxon>
        <taxon>Pelagomonadales</taxon>
        <taxon>Pelagomonadaceae</taxon>
        <taxon>Pelagomonas</taxon>
    </lineage>
</organism>
<dbReference type="Proteomes" id="UP000789595">
    <property type="component" value="Unassembled WGS sequence"/>
</dbReference>
<keyword evidence="3" id="KW-1185">Reference proteome</keyword>
<accession>A0A8J2WHH5</accession>
<sequence>MASDDSYLRSLSSLSCGLLDGLCQAEDEEEFSAEEQLPEPEEEAPESEEEEDFAPRVVKPVSTPTPKKRVAVSRDAIETFKEHLRKGLAVTKHCSNGKTKPRVLFCDDACSKLGWQKPNGTPAKNTDLLPLRSVVEIRAGVEIDKQGSREDPKGRTLMGTPTLRKCIDGTSARRVFSFIFRDRTLDLEFSTEEECRRNLRLFKVLVAEASK</sequence>
<feature type="compositionally biased region" description="Acidic residues" evidence="1">
    <location>
        <begin position="27"/>
        <end position="52"/>
    </location>
</feature>
<feature type="region of interest" description="Disordered" evidence="1">
    <location>
        <begin position="27"/>
        <end position="70"/>
    </location>
</feature>
<dbReference type="Gene3D" id="2.30.29.30">
    <property type="entry name" value="Pleckstrin-homology domain (PH domain)/Phosphotyrosine-binding domain (PTB)"/>
    <property type="match status" value="1"/>
</dbReference>
<gene>
    <name evidence="2" type="ORF">PECAL_2P16660</name>
</gene>
<dbReference type="InterPro" id="IPR011993">
    <property type="entry name" value="PH-like_dom_sf"/>
</dbReference>
<name>A0A8J2WHH5_9STRA</name>
<evidence type="ECO:0000313" key="3">
    <source>
        <dbReference type="Proteomes" id="UP000789595"/>
    </source>
</evidence>
<comment type="caution">
    <text evidence="2">The sequence shown here is derived from an EMBL/GenBank/DDBJ whole genome shotgun (WGS) entry which is preliminary data.</text>
</comment>
<dbReference type="OrthoDB" id="206182at2759"/>
<dbReference type="SUPFAM" id="SSF50729">
    <property type="entry name" value="PH domain-like"/>
    <property type="match status" value="1"/>
</dbReference>
<reference evidence="2" key="1">
    <citation type="submission" date="2021-11" db="EMBL/GenBank/DDBJ databases">
        <authorList>
            <consortium name="Genoscope - CEA"/>
            <person name="William W."/>
        </authorList>
    </citation>
    <scope>NUCLEOTIDE SEQUENCE</scope>
</reference>
<dbReference type="AlphaFoldDB" id="A0A8J2WHH5"/>
<evidence type="ECO:0000256" key="1">
    <source>
        <dbReference type="SAM" id="MobiDB-lite"/>
    </source>
</evidence>
<protein>
    <submittedName>
        <fullName evidence="2">Uncharacterized protein</fullName>
    </submittedName>
</protein>